<accession>F2NIW0</accession>
<dbReference type="GO" id="GO:0004812">
    <property type="term" value="F:aminoacyl-tRNA ligase activity"/>
    <property type="evidence" value="ECO:0007669"/>
    <property type="project" value="UniProtKB-KW"/>
</dbReference>
<protein>
    <submittedName>
        <fullName evidence="1">Aspartyl-tRNA synthetase</fullName>
    </submittedName>
</protein>
<organism evidence="1 2">
    <name type="scientific">Desulfobacca acetoxidans (strain ATCC 700848 / DSM 11109 / ASRB2)</name>
    <dbReference type="NCBI Taxonomy" id="880072"/>
    <lineage>
        <taxon>Bacteria</taxon>
        <taxon>Pseudomonadati</taxon>
        <taxon>Thermodesulfobacteriota</taxon>
        <taxon>Desulfobaccia</taxon>
        <taxon>Desulfobaccales</taxon>
        <taxon>Desulfobaccaceae</taxon>
        <taxon>Desulfobacca</taxon>
    </lineage>
</organism>
<sequence>MQIILNQTERDILFRQDPTTRHDGGYQSFLIHLQKNTNRATGDLTLTMQDLEKIPRYAFDYGNGGWEGRLKNIFQRHLGLRLGRE</sequence>
<dbReference type="STRING" id="880072.Desac_2854"/>
<keyword evidence="2" id="KW-1185">Reference proteome</keyword>
<keyword evidence="1" id="KW-0030">Aminoacyl-tRNA synthetase</keyword>
<evidence type="ECO:0000313" key="2">
    <source>
        <dbReference type="Proteomes" id="UP000000483"/>
    </source>
</evidence>
<dbReference type="RefSeq" id="WP_013707763.1">
    <property type="nucleotide sequence ID" value="NC_015388.1"/>
</dbReference>
<gene>
    <name evidence="1" type="ordered locus">Desac_2854</name>
</gene>
<evidence type="ECO:0000313" key="1">
    <source>
        <dbReference type="EMBL" id="AEB10654.1"/>
    </source>
</evidence>
<dbReference type="KEGG" id="dao:Desac_2854"/>
<reference evidence="2" key="2">
    <citation type="submission" date="2011-03" db="EMBL/GenBank/DDBJ databases">
        <title>The complete genome of Desulfobacca acetoxidans DSM 11109.</title>
        <authorList>
            <consortium name="US DOE Joint Genome Institute (JGI-PGF)"/>
            <person name="Lucas S."/>
            <person name="Copeland A."/>
            <person name="Lapidus A."/>
            <person name="Bruce D."/>
            <person name="Goodwin L."/>
            <person name="Pitluck S."/>
            <person name="Peters L."/>
            <person name="Kyrpides N."/>
            <person name="Mavromatis K."/>
            <person name="Ivanova N."/>
            <person name="Ovchinnikova G."/>
            <person name="Teshima H."/>
            <person name="Detter J.C."/>
            <person name="Han C."/>
            <person name="Land M."/>
            <person name="Hauser L."/>
            <person name="Markowitz V."/>
            <person name="Cheng J.-F."/>
            <person name="Hugenholtz P."/>
            <person name="Woyke T."/>
            <person name="Wu D."/>
            <person name="Spring S."/>
            <person name="Schueler E."/>
            <person name="Brambilla E."/>
            <person name="Klenk H.-P."/>
            <person name="Eisen J.A."/>
        </authorList>
    </citation>
    <scope>NUCLEOTIDE SEQUENCE [LARGE SCALE GENOMIC DNA]</scope>
    <source>
        <strain evidence="2">ATCC 700848 / DSM 11109 / ASRB2</strain>
    </source>
</reference>
<keyword evidence="1" id="KW-0436">Ligase</keyword>
<reference evidence="1 2" key="1">
    <citation type="journal article" date="2011" name="Stand. Genomic Sci.">
        <title>Complete genome sequence of the acetate-degrading sulfate reducer Desulfobacca acetoxidans type strain (ASRB2).</title>
        <authorList>
            <person name="Goker M."/>
            <person name="Teshima H."/>
            <person name="Lapidus A."/>
            <person name="Nolan M."/>
            <person name="Lucas S."/>
            <person name="Hammon N."/>
            <person name="Deshpande S."/>
            <person name="Cheng J.F."/>
            <person name="Tapia R."/>
            <person name="Han C."/>
            <person name="Goodwin L."/>
            <person name="Pitluck S."/>
            <person name="Huntemann M."/>
            <person name="Liolios K."/>
            <person name="Ivanova N."/>
            <person name="Pagani I."/>
            <person name="Mavromatis K."/>
            <person name="Ovchinikova G."/>
            <person name="Pati A."/>
            <person name="Chen A."/>
            <person name="Palaniappan K."/>
            <person name="Land M."/>
            <person name="Hauser L."/>
            <person name="Brambilla E.M."/>
            <person name="Rohde M."/>
            <person name="Spring S."/>
            <person name="Detter J.C."/>
            <person name="Woyke T."/>
            <person name="Bristow J."/>
            <person name="Eisen J.A."/>
            <person name="Markowitz V."/>
            <person name="Hugenholtz P."/>
            <person name="Kyrpides N.C."/>
            <person name="Klenk H.P."/>
        </authorList>
    </citation>
    <scope>NUCLEOTIDE SEQUENCE [LARGE SCALE GENOMIC DNA]</scope>
    <source>
        <strain evidence="2">ATCC 700848 / DSM 11109 / ASRB2</strain>
    </source>
</reference>
<proteinExistence type="predicted"/>
<name>F2NIW0_DESAR</name>
<dbReference type="AlphaFoldDB" id="F2NIW0"/>
<dbReference type="HOGENOM" id="CLU_2494380_0_0_7"/>
<dbReference type="eggNOG" id="ENOG502ZN63">
    <property type="taxonomic scope" value="Bacteria"/>
</dbReference>
<dbReference type="EMBL" id="CP002629">
    <property type="protein sequence ID" value="AEB10654.1"/>
    <property type="molecule type" value="Genomic_DNA"/>
</dbReference>
<dbReference type="Proteomes" id="UP000000483">
    <property type="component" value="Chromosome"/>
</dbReference>